<evidence type="ECO:0000256" key="6">
    <source>
        <dbReference type="SAM" id="MobiDB-lite"/>
    </source>
</evidence>
<evidence type="ECO:0000256" key="2">
    <source>
        <dbReference type="ARBA" id="ARBA00004245"/>
    </source>
</evidence>
<dbReference type="EMBL" id="GDRN01098738">
    <property type="protein sequence ID" value="JAI58895.1"/>
    <property type="molecule type" value="Transcribed_RNA"/>
</dbReference>
<evidence type="ECO:0000259" key="7">
    <source>
        <dbReference type="PROSITE" id="PS51665"/>
    </source>
</evidence>
<dbReference type="PANTHER" id="PTHR21490">
    <property type="entry name" value="ENKURIN-RELATED"/>
    <property type="match status" value="1"/>
</dbReference>
<name>A0A0P4W036_SCYOL</name>
<organism evidence="8">
    <name type="scientific">Scylla olivacea</name>
    <name type="common">Orange mud crab</name>
    <name type="synonym">Cancer olivacea</name>
    <dbReference type="NCBI Taxonomy" id="85551"/>
    <lineage>
        <taxon>Eukaryota</taxon>
        <taxon>Metazoa</taxon>
        <taxon>Ecdysozoa</taxon>
        <taxon>Arthropoda</taxon>
        <taxon>Crustacea</taxon>
        <taxon>Multicrustacea</taxon>
        <taxon>Malacostraca</taxon>
        <taxon>Eumalacostraca</taxon>
        <taxon>Eucarida</taxon>
        <taxon>Decapoda</taxon>
        <taxon>Pleocyemata</taxon>
        <taxon>Brachyura</taxon>
        <taxon>Eubrachyura</taxon>
        <taxon>Portunoidea</taxon>
        <taxon>Portunidae</taxon>
        <taxon>Portuninae</taxon>
        <taxon>Scylla</taxon>
    </lineage>
</organism>
<dbReference type="PROSITE" id="PS51665">
    <property type="entry name" value="ENKURIN"/>
    <property type="match status" value="1"/>
</dbReference>
<protein>
    <recommendedName>
        <fullName evidence="7">Enkurin domain-containing protein</fullName>
    </recommendedName>
</protein>
<feature type="domain" description="Enkurin" evidence="7">
    <location>
        <begin position="194"/>
        <end position="293"/>
    </location>
</feature>
<proteinExistence type="predicted"/>
<dbReference type="InterPro" id="IPR052102">
    <property type="entry name" value="Enkurin_domain-protein"/>
</dbReference>
<comment type="subcellular location">
    <subcellularLocation>
        <location evidence="1">Cell projection</location>
        <location evidence="1">Cilium</location>
    </subcellularLocation>
    <subcellularLocation>
        <location evidence="2">Cytoplasm</location>
        <location evidence="2">Cytoskeleton</location>
    </subcellularLocation>
</comment>
<dbReference type="AlphaFoldDB" id="A0A0P4W036"/>
<keyword evidence="4" id="KW-0206">Cytoskeleton</keyword>
<sequence length="294" mass="33647">MKGSRGSGREAKSPLPEEENIMNLLPRPSVVVRKPKRYVSRHHGRVVEEARGRDSHATLGKAAPAHPPSPTHYLKKGHRNQYTHALVSSKYALTTEDRPHICPKRPPLPTPVPYPPSERDRCGMNWIAGNVSRVEEAARARRSAGLLRKHVAVDDLGGHRQDRLSAGLHPRYVFKKNFGSVPSYLERRKKSLSAQKEEEERKERGNARKEREGKKEEGKKREGEEYTLLPEEEKEELLKGLHTNLKEAQRRLQSLPVVCETLASRARRDQLEKRVMDLQRYIFLLQNHTLAVSE</sequence>
<evidence type="ECO:0000313" key="8">
    <source>
        <dbReference type="EMBL" id="JAI58895.1"/>
    </source>
</evidence>
<dbReference type="GO" id="GO:0005516">
    <property type="term" value="F:calmodulin binding"/>
    <property type="evidence" value="ECO:0007669"/>
    <property type="project" value="TreeGrafter"/>
</dbReference>
<reference evidence="8" key="1">
    <citation type="submission" date="2015-09" db="EMBL/GenBank/DDBJ databases">
        <title>Scylla olivacea transcriptome.</title>
        <authorList>
            <person name="Ikhwanuddin M."/>
        </authorList>
    </citation>
    <scope>NUCLEOTIDE SEQUENCE</scope>
</reference>
<keyword evidence="5" id="KW-0966">Cell projection</keyword>
<feature type="region of interest" description="Disordered" evidence="6">
    <location>
        <begin position="35"/>
        <end position="71"/>
    </location>
</feature>
<evidence type="ECO:0000256" key="1">
    <source>
        <dbReference type="ARBA" id="ARBA00004138"/>
    </source>
</evidence>
<evidence type="ECO:0000256" key="5">
    <source>
        <dbReference type="ARBA" id="ARBA00023273"/>
    </source>
</evidence>
<dbReference type="PANTHER" id="PTHR21490:SF0">
    <property type="entry name" value="ENKURIN"/>
    <property type="match status" value="1"/>
</dbReference>
<dbReference type="InterPro" id="IPR027012">
    <property type="entry name" value="Enkurin_dom"/>
</dbReference>
<accession>A0A0P4W036</accession>
<feature type="compositionally biased region" description="Basic and acidic residues" evidence="6">
    <location>
        <begin position="195"/>
        <end position="224"/>
    </location>
</feature>
<dbReference type="Pfam" id="PF13864">
    <property type="entry name" value="Enkurin"/>
    <property type="match status" value="1"/>
</dbReference>
<feature type="region of interest" description="Disordered" evidence="6">
    <location>
        <begin position="1"/>
        <end position="21"/>
    </location>
</feature>
<evidence type="ECO:0000256" key="4">
    <source>
        <dbReference type="ARBA" id="ARBA00023212"/>
    </source>
</evidence>
<dbReference type="GO" id="GO:0001669">
    <property type="term" value="C:acrosomal vesicle"/>
    <property type="evidence" value="ECO:0007669"/>
    <property type="project" value="TreeGrafter"/>
</dbReference>
<feature type="compositionally biased region" description="Basic and acidic residues" evidence="6">
    <location>
        <begin position="45"/>
        <end position="56"/>
    </location>
</feature>
<feature type="compositionally biased region" description="Basic residues" evidence="6">
    <location>
        <begin position="35"/>
        <end position="44"/>
    </location>
</feature>
<dbReference type="GO" id="GO:0005879">
    <property type="term" value="C:axonemal microtubule"/>
    <property type="evidence" value="ECO:0007669"/>
    <property type="project" value="TreeGrafter"/>
</dbReference>
<feature type="region of interest" description="Disordered" evidence="6">
    <location>
        <begin position="186"/>
        <end position="224"/>
    </location>
</feature>
<keyword evidence="3" id="KW-0963">Cytoplasm</keyword>
<evidence type="ECO:0000256" key="3">
    <source>
        <dbReference type="ARBA" id="ARBA00022490"/>
    </source>
</evidence>